<evidence type="ECO:0000313" key="2">
    <source>
        <dbReference type="EMBL" id="KAG6515302.1"/>
    </source>
</evidence>
<dbReference type="AlphaFoldDB" id="A0A8J5GUH9"/>
<evidence type="ECO:0000256" key="1">
    <source>
        <dbReference type="SAM" id="SignalP"/>
    </source>
</evidence>
<sequence>MLTVFSLFGWSFIVFTTLLMDVTDQAEQPSPLKDEPDFDPSKSLEELGVPMIGIIKRKALIKELAAAYHSECLAYCQKLQQHQRRWEEVCTFT</sequence>
<organism evidence="2 3">
    <name type="scientific">Zingiber officinale</name>
    <name type="common">Ginger</name>
    <name type="synonym">Amomum zingiber</name>
    <dbReference type="NCBI Taxonomy" id="94328"/>
    <lineage>
        <taxon>Eukaryota</taxon>
        <taxon>Viridiplantae</taxon>
        <taxon>Streptophyta</taxon>
        <taxon>Embryophyta</taxon>
        <taxon>Tracheophyta</taxon>
        <taxon>Spermatophyta</taxon>
        <taxon>Magnoliopsida</taxon>
        <taxon>Liliopsida</taxon>
        <taxon>Zingiberales</taxon>
        <taxon>Zingiberaceae</taxon>
        <taxon>Zingiber</taxon>
    </lineage>
</organism>
<dbReference type="EMBL" id="JACMSC010000007">
    <property type="protein sequence ID" value="KAG6515302.1"/>
    <property type="molecule type" value="Genomic_DNA"/>
</dbReference>
<evidence type="ECO:0000313" key="3">
    <source>
        <dbReference type="Proteomes" id="UP000734854"/>
    </source>
</evidence>
<dbReference type="PANTHER" id="PTHR37242:SF1">
    <property type="entry name" value="OS09G0569450 PROTEIN"/>
    <property type="match status" value="1"/>
</dbReference>
<gene>
    <name evidence="2" type="ORF">ZIOFF_025694</name>
</gene>
<accession>A0A8J5GUH9</accession>
<dbReference type="Proteomes" id="UP000734854">
    <property type="component" value="Unassembled WGS sequence"/>
</dbReference>
<keyword evidence="1" id="KW-0732">Signal</keyword>
<comment type="caution">
    <text evidence="2">The sequence shown here is derived from an EMBL/GenBank/DDBJ whole genome shotgun (WGS) entry which is preliminary data.</text>
</comment>
<feature type="chain" id="PRO_5035243826" evidence="1">
    <location>
        <begin position="26"/>
        <end position="93"/>
    </location>
</feature>
<reference evidence="2 3" key="1">
    <citation type="submission" date="2020-08" db="EMBL/GenBank/DDBJ databases">
        <title>Plant Genome Project.</title>
        <authorList>
            <person name="Zhang R.-G."/>
        </authorList>
    </citation>
    <scope>NUCLEOTIDE SEQUENCE [LARGE SCALE GENOMIC DNA]</scope>
    <source>
        <tissue evidence="2">Rhizome</tissue>
    </source>
</reference>
<proteinExistence type="predicted"/>
<protein>
    <submittedName>
        <fullName evidence="2">Uncharacterized protein</fullName>
    </submittedName>
</protein>
<keyword evidence="3" id="KW-1185">Reference proteome</keyword>
<feature type="signal peptide" evidence="1">
    <location>
        <begin position="1"/>
        <end position="25"/>
    </location>
</feature>
<dbReference type="PANTHER" id="PTHR37242">
    <property type="entry name" value="OS09G0569450 PROTEIN"/>
    <property type="match status" value="1"/>
</dbReference>
<name>A0A8J5GUH9_ZINOF</name>